<organism evidence="2 3">
    <name type="scientific">Oribacterium sinus</name>
    <dbReference type="NCBI Taxonomy" id="237576"/>
    <lineage>
        <taxon>Bacteria</taxon>
        <taxon>Bacillati</taxon>
        <taxon>Bacillota</taxon>
        <taxon>Clostridia</taxon>
        <taxon>Lachnospirales</taxon>
        <taxon>Lachnospiraceae</taxon>
        <taxon>Oribacterium</taxon>
    </lineage>
</organism>
<feature type="compositionally biased region" description="Basic and acidic residues" evidence="1">
    <location>
        <begin position="61"/>
        <end position="84"/>
    </location>
</feature>
<evidence type="ECO:0000313" key="2">
    <source>
        <dbReference type="EMBL" id="MBF1305649.1"/>
    </source>
</evidence>
<comment type="caution">
    <text evidence="2">The sequence shown here is derived from an EMBL/GenBank/DDBJ whole genome shotgun (WGS) entry which is preliminary data.</text>
</comment>
<accession>A0A930H3Y8</accession>
<name>A0A930H3Y8_9FIRM</name>
<proteinExistence type="predicted"/>
<gene>
    <name evidence="2" type="ORF">HXM91_07360</name>
</gene>
<dbReference type="Proteomes" id="UP000780721">
    <property type="component" value="Unassembled WGS sequence"/>
</dbReference>
<evidence type="ECO:0000256" key="1">
    <source>
        <dbReference type="SAM" id="MobiDB-lite"/>
    </source>
</evidence>
<dbReference type="EMBL" id="JABZRB010000224">
    <property type="protein sequence ID" value="MBF1305649.1"/>
    <property type="molecule type" value="Genomic_DNA"/>
</dbReference>
<feature type="compositionally biased region" description="Basic residues" evidence="1">
    <location>
        <begin position="44"/>
        <end position="56"/>
    </location>
</feature>
<dbReference type="AlphaFoldDB" id="A0A930H3Y8"/>
<protein>
    <submittedName>
        <fullName evidence="2">Uncharacterized protein</fullName>
    </submittedName>
</protein>
<reference evidence="2" key="1">
    <citation type="submission" date="2020-04" db="EMBL/GenBank/DDBJ databases">
        <title>Deep metagenomics examines the oral microbiome during advanced dental caries in children, revealing novel taxa and co-occurrences with host molecules.</title>
        <authorList>
            <person name="Baker J.L."/>
            <person name="Morton J.T."/>
            <person name="Dinis M."/>
            <person name="Alvarez R."/>
            <person name="Tran N.C."/>
            <person name="Knight R."/>
            <person name="Edlund A."/>
        </authorList>
    </citation>
    <scope>NUCLEOTIDE SEQUENCE</scope>
    <source>
        <strain evidence="2">JCVI_48_bin.5</strain>
    </source>
</reference>
<feature type="non-terminal residue" evidence="2">
    <location>
        <position position="84"/>
    </location>
</feature>
<evidence type="ECO:0000313" key="3">
    <source>
        <dbReference type="Proteomes" id="UP000780721"/>
    </source>
</evidence>
<sequence>MGQSAAIVFPEFRVELLIDITFSWEGEALDNRCVCDERRERNSSRKIKTKKGRLPHSHSGYLHDERGTREPTKREKKMVDRVIK</sequence>
<feature type="region of interest" description="Disordered" evidence="1">
    <location>
        <begin position="39"/>
        <end position="84"/>
    </location>
</feature>